<evidence type="ECO:0000259" key="2">
    <source>
        <dbReference type="Pfam" id="PF07859"/>
    </source>
</evidence>
<evidence type="ECO:0000313" key="3">
    <source>
        <dbReference type="EMBL" id="SDI56597.1"/>
    </source>
</evidence>
<gene>
    <name evidence="3" type="ORF">SAMN04487926_11984</name>
</gene>
<dbReference type="EMBL" id="FNDI01000019">
    <property type="protein sequence ID" value="SDI56597.1"/>
    <property type="molecule type" value="Genomic_DNA"/>
</dbReference>
<sequence length="309" mass="33119">MSATNHQSLLGLNSCSPLHLASDAIRQALSGVNPALSPDTFRATINAMRGFQVSNADSVLVTPDIAYGSDVRQKFNWYEPAKQPDFAPSKVLLFVHGGGFVGGDKREPDSPLYDNIGRWAAAHGMYAATINYRLAPQHPWPAGAEDVRLAVEAVAARVRSLIGTPAKVVAMGHSGGAVHVAGAVTLRKPPPEVIGCVLLSGIYDNTVGKPNPAYFGDRPELYSSQSSLPGLALSDIPLFLAVSEHEPIRMHAEAISVMKARLDNEKTLPQFVVLDGNNHYSSVLLLNSVVDLLGPRLLEFFARIDSCCT</sequence>
<dbReference type="GO" id="GO:0016787">
    <property type="term" value="F:hydrolase activity"/>
    <property type="evidence" value="ECO:0007669"/>
    <property type="project" value="UniProtKB-KW"/>
</dbReference>
<dbReference type="Proteomes" id="UP000198900">
    <property type="component" value="Unassembled WGS sequence"/>
</dbReference>
<dbReference type="SUPFAM" id="SSF53474">
    <property type="entry name" value="alpha/beta-Hydrolases"/>
    <property type="match status" value="1"/>
</dbReference>
<evidence type="ECO:0000256" key="1">
    <source>
        <dbReference type="ARBA" id="ARBA00022801"/>
    </source>
</evidence>
<dbReference type="InterPro" id="IPR013094">
    <property type="entry name" value="AB_hydrolase_3"/>
</dbReference>
<dbReference type="RefSeq" id="WP_167306566.1">
    <property type="nucleotide sequence ID" value="NZ_FNDI01000019.1"/>
</dbReference>
<dbReference type="Pfam" id="PF07859">
    <property type="entry name" value="Abhydrolase_3"/>
    <property type="match status" value="1"/>
</dbReference>
<reference evidence="3" key="1">
    <citation type="submission" date="2016-10" db="EMBL/GenBank/DDBJ databases">
        <authorList>
            <person name="Varghese N."/>
            <person name="Submissions S."/>
        </authorList>
    </citation>
    <scope>NUCLEOTIDE SEQUENCE [LARGE SCALE GENOMIC DNA]</scope>
    <source>
        <strain evidence="3">YR281</strain>
    </source>
</reference>
<dbReference type="PANTHER" id="PTHR48081:SF33">
    <property type="entry name" value="KYNURENINE FORMAMIDASE"/>
    <property type="match status" value="1"/>
</dbReference>
<keyword evidence="1" id="KW-0378">Hydrolase</keyword>
<dbReference type="Gene3D" id="3.40.50.1820">
    <property type="entry name" value="alpha/beta hydrolase"/>
    <property type="match status" value="1"/>
</dbReference>
<organism evidence="3 4">
    <name type="scientific">Paraburkholderia steynii</name>
    <dbReference type="NCBI Taxonomy" id="1245441"/>
    <lineage>
        <taxon>Bacteria</taxon>
        <taxon>Pseudomonadati</taxon>
        <taxon>Pseudomonadota</taxon>
        <taxon>Betaproteobacteria</taxon>
        <taxon>Burkholderiales</taxon>
        <taxon>Burkholderiaceae</taxon>
        <taxon>Paraburkholderia</taxon>
    </lineage>
</organism>
<proteinExistence type="predicted"/>
<accession>A0A7Z7BBF5</accession>
<feature type="domain" description="Alpha/beta hydrolase fold-3" evidence="2">
    <location>
        <begin position="92"/>
        <end position="206"/>
    </location>
</feature>
<name>A0A7Z7BBF5_9BURK</name>
<protein>
    <submittedName>
        <fullName evidence="3">Triacylglycerol lipase</fullName>
    </submittedName>
</protein>
<dbReference type="AlphaFoldDB" id="A0A7Z7BBF5"/>
<comment type="caution">
    <text evidence="3">The sequence shown here is derived from an EMBL/GenBank/DDBJ whole genome shotgun (WGS) entry which is preliminary data.</text>
</comment>
<keyword evidence="4" id="KW-1185">Reference proteome</keyword>
<dbReference type="InterPro" id="IPR050300">
    <property type="entry name" value="GDXG_lipolytic_enzyme"/>
</dbReference>
<dbReference type="InterPro" id="IPR029058">
    <property type="entry name" value="AB_hydrolase_fold"/>
</dbReference>
<evidence type="ECO:0000313" key="4">
    <source>
        <dbReference type="Proteomes" id="UP000198900"/>
    </source>
</evidence>
<dbReference type="PANTHER" id="PTHR48081">
    <property type="entry name" value="AB HYDROLASE SUPERFAMILY PROTEIN C4A8.06C"/>
    <property type="match status" value="1"/>
</dbReference>